<dbReference type="EMBL" id="JBHUMQ010000057">
    <property type="protein sequence ID" value="MFD2696106.1"/>
    <property type="molecule type" value="Genomic_DNA"/>
</dbReference>
<proteinExistence type="predicted"/>
<accession>A0ABW5S8V6</accession>
<dbReference type="Proteomes" id="UP001597399">
    <property type="component" value="Unassembled WGS sequence"/>
</dbReference>
<sequence length="102" mass="11575">MKFKDVTNERKNDLPLSVLKNNGIGDISAKFYVKGNTEILFSKSTSAHGIDEHISIQNIERPIRKNEIIYALFKIMKHSPDEVHITMTPTATGTIHIHYPKS</sequence>
<dbReference type="Pfam" id="PF08860">
    <property type="entry name" value="DUF1827"/>
    <property type="match status" value="1"/>
</dbReference>
<name>A0ABW5S8V6_9BACL</name>
<organism evidence="1 2">
    <name type="scientific">Sporolactobacillus shoreicorticis</name>
    <dbReference type="NCBI Taxonomy" id="1923877"/>
    <lineage>
        <taxon>Bacteria</taxon>
        <taxon>Bacillati</taxon>
        <taxon>Bacillota</taxon>
        <taxon>Bacilli</taxon>
        <taxon>Bacillales</taxon>
        <taxon>Sporolactobacillaceae</taxon>
        <taxon>Sporolactobacillus</taxon>
    </lineage>
</organism>
<keyword evidence="2" id="KW-1185">Reference proteome</keyword>
<reference evidence="2" key="1">
    <citation type="journal article" date="2019" name="Int. J. Syst. Evol. Microbiol.">
        <title>The Global Catalogue of Microorganisms (GCM) 10K type strain sequencing project: providing services to taxonomists for standard genome sequencing and annotation.</title>
        <authorList>
            <consortium name="The Broad Institute Genomics Platform"/>
            <consortium name="The Broad Institute Genome Sequencing Center for Infectious Disease"/>
            <person name="Wu L."/>
            <person name="Ma J."/>
        </authorList>
    </citation>
    <scope>NUCLEOTIDE SEQUENCE [LARGE SCALE GENOMIC DNA]</scope>
    <source>
        <strain evidence="2">TISTR 2466</strain>
    </source>
</reference>
<evidence type="ECO:0000313" key="1">
    <source>
        <dbReference type="EMBL" id="MFD2696106.1"/>
    </source>
</evidence>
<dbReference type="Gene3D" id="3.40.1720.10">
    <property type="entry name" value="Streptococcus thermophilus LMG 18311 protein like"/>
    <property type="match status" value="1"/>
</dbReference>
<gene>
    <name evidence="1" type="ORF">ACFSUE_21095</name>
</gene>
<protein>
    <submittedName>
        <fullName evidence="1">DUF1827 family protein</fullName>
    </submittedName>
</protein>
<dbReference type="InterPro" id="IPR038226">
    <property type="entry name" value="LMG18311-like_sf"/>
</dbReference>
<evidence type="ECO:0000313" key="2">
    <source>
        <dbReference type="Proteomes" id="UP001597399"/>
    </source>
</evidence>
<dbReference type="InterPro" id="IPR014959">
    <property type="entry name" value="DUF1827"/>
</dbReference>
<dbReference type="RefSeq" id="WP_253061872.1">
    <property type="nucleotide sequence ID" value="NZ_JAMXWM010000010.1"/>
</dbReference>
<comment type="caution">
    <text evidence="1">The sequence shown here is derived from an EMBL/GenBank/DDBJ whole genome shotgun (WGS) entry which is preliminary data.</text>
</comment>